<keyword evidence="2" id="KW-0472">Membrane</keyword>
<evidence type="ECO:0000313" key="4">
    <source>
        <dbReference type="EMBL" id="CAD9613855.1"/>
    </source>
</evidence>
<keyword evidence="2" id="KW-1133">Transmembrane helix</keyword>
<proteinExistence type="inferred from homology"/>
<feature type="transmembrane region" description="Helical" evidence="2">
    <location>
        <begin position="239"/>
        <end position="257"/>
    </location>
</feature>
<dbReference type="InterPro" id="IPR000073">
    <property type="entry name" value="AB_hydrolase_1"/>
</dbReference>
<feature type="transmembrane region" description="Helical" evidence="2">
    <location>
        <begin position="217"/>
        <end position="234"/>
    </location>
</feature>
<evidence type="ECO:0000256" key="2">
    <source>
        <dbReference type="SAM" id="Phobius"/>
    </source>
</evidence>
<dbReference type="PANTHER" id="PTHR10794">
    <property type="entry name" value="ABHYDROLASE DOMAIN-CONTAINING PROTEIN"/>
    <property type="match status" value="1"/>
</dbReference>
<feature type="transmembrane region" description="Helical" evidence="2">
    <location>
        <begin position="190"/>
        <end position="211"/>
    </location>
</feature>
<feature type="transmembrane region" description="Helical" evidence="2">
    <location>
        <begin position="141"/>
        <end position="160"/>
    </location>
</feature>
<dbReference type="PANTHER" id="PTHR10794:SF63">
    <property type="entry name" value="ALPHA_BETA HYDROLASE 1, ISOFORM A"/>
    <property type="match status" value="1"/>
</dbReference>
<dbReference type="InterPro" id="IPR029058">
    <property type="entry name" value="AB_hydrolase_fold"/>
</dbReference>
<protein>
    <recommendedName>
        <fullName evidence="3">AB hydrolase-1 domain-containing protein</fullName>
    </recommendedName>
</protein>
<evidence type="ECO:0000259" key="3">
    <source>
        <dbReference type="Pfam" id="PF00561"/>
    </source>
</evidence>
<dbReference type="SUPFAM" id="SSF53474">
    <property type="entry name" value="alpha/beta-Hydrolases"/>
    <property type="match status" value="1"/>
</dbReference>
<dbReference type="Gene3D" id="3.40.50.1820">
    <property type="entry name" value="alpha/beta hydrolase"/>
    <property type="match status" value="1"/>
</dbReference>
<dbReference type="GO" id="GO:0034338">
    <property type="term" value="F:short-chain carboxylesterase activity"/>
    <property type="evidence" value="ECO:0007669"/>
    <property type="project" value="TreeGrafter"/>
</dbReference>
<dbReference type="GO" id="GO:0047372">
    <property type="term" value="F:monoacylglycerol lipase activity"/>
    <property type="evidence" value="ECO:0007669"/>
    <property type="project" value="TreeGrafter"/>
</dbReference>
<sequence>MRLDSSALRFLDELGLPEQHPFVLMGDEDTDDDVQPTTFSNGNNNGIEECLFSNHGRLQQDGRQLFFGERVLKYLGVPVSQSAIPFFCEAAAATTHTTEQIQYVPNYPRNEKIVVEVESALEKLVTLLYTNVPVFLSVAQLLSRMLAPLVVLLTFGYFVIWQKNHHYHYHNQSHDQKPSRNVTLENKTTFYVVSVLGLLSSALLMVDLSYVYEFTRVPLVMLFCVMLSTIVHYSRSRKFLLTIVLPIVALATILVAGDLDLPNISDGFYFDASNNRSKAIVEEWPVENRIYSRGTPWILNGDMRTVIPWLLNSVDVLPHIRRWVPSDVPGDNEAVALDLFFPANGVYYSEKPIYIILHGLNGGSDEPFVQDFVSRQIAEGSTVAVMITRGFRNTPVVGENLPHFARTSDFEAAVRAIKRVSKDSQLIVGVGYSMGAITLANYVAKSGEICHLDVAVAISGALDTREQLSYERSKRIWQPLLARTMKNMLRKKFERKLLERLGRQRFISFIRSSNMASLDEHGMSPYHGFNSTVQYYAEMCAMGDMDLHEFNSYPSTVGRIADISIPLLTINALDDTVGAWRSLAGSDPSKLVHTGNGNLFILLTRHGGHVGWPTGWNPSYDAWQWMSNAAGSFALAVERTNKRK</sequence>
<dbReference type="InterPro" id="IPR050960">
    <property type="entry name" value="AB_hydrolase_4_sf"/>
</dbReference>
<feature type="domain" description="AB hydrolase-1" evidence="3">
    <location>
        <begin position="355"/>
        <end position="584"/>
    </location>
</feature>
<accession>A0A7S2LSQ2</accession>
<evidence type="ECO:0000256" key="1">
    <source>
        <dbReference type="ARBA" id="ARBA00010884"/>
    </source>
</evidence>
<name>A0A7S2LSQ2_9STRA</name>
<dbReference type="Pfam" id="PF00561">
    <property type="entry name" value="Abhydrolase_1"/>
    <property type="match status" value="1"/>
</dbReference>
<organism evidence="4">
    <name type="scientific">Leptocylindrus danicus</name>
    <dbReference type="NCBI Taxonomy" id="163516"/>
    <lineage>
        <taxon>Eukaryota</taxon>
        <taxon>Sar</taxon>
        <taxon>Stramenopiles</taxon>
        <taxon>Ochrophyta</taxon>
        <taxon>Bacillariophyta</taxon>
        <taxon>Coscinodiscophyceae</taxon>
        <taxon>Chaetocerotophycidae</taxon>
        <taxon>Leptocylindrales</taxon>
        <taxon>Leptocylindraceae</taxon>
        <taxon>Leptocylindrus</taxon>
    </lineage>
</organism>
<comment type="similarity">
    <text evidence="1">Belongs to the AB hydrolase superfamily. AB hydrolase 4 family.</text>
</comment>
<gene>
    <name evidence="4" type="ORF">LDAN0321_LOCUS20917</name>
</gene>
<reference evidence="4" key="1">
    <citation type="submission" date="2021-01" db="EMBL/GenBank/DDBJ databases">
        <authorList>
            <person name="Corre E."/>
            <person name="Pelletier E."/>
            <person name="Niang G."/>
            <person name="Scheremetjew M."/>
            <person name="Finn R."/>
            <person name="Kale V."/>
            <person name="Holt S."/>
            <person name="Cochrane G."/>
            <person name="Meng A."/>
            <person name="Brown T."/>
            <person name="Cohen L."/>
        </authorList>
    </citation>
    <scope>NUCLEOTIDE SEQUENCE</scope>
    <source>
        <strain evidence="4">B650</strain>
    </source>
</reference>
<dbReference type="AlphaFoldDB" id="A0A7S2LSQ2"/>
<dbReference type="EMBL" id="HBGY01033375">
    <property type="protein sequence ID" value="CAD9613855.1"/>
    <property type="molecule type" value="Transcribed_RNA"/>
</dbReference>
<keyword evidence="2" id="KW-0812">Transmembrane</keyword>